<sequence>MTWRLLADAVLVLHLLFVAFAMLGGLLALHWRWMPWLHLPALAWGVTVEWTGGICPLTPLENALRMAGGAAGYQGGFVEHYLLPLLYPTGLTRGVQWLLGGGLLLFNAVAYLLVWRHMRRR</sequence>
<keyword evidence="1" id="KW-1133">Transmembrane helix</keyword>
<comment type="caution">
    <text evidence="2">The sequence shown here is derived from an EMBL/GenBank/DDBJ whole genome shotgun (WGS) entry which is preliminary data.</text>
</comment>
<evidence type="ECO:0000256" key="1">
    <source>
        <dbReference type="SAM" id="Phobius"/>
    </source>
</evidence>
<name>A0A923MPC0_9BURK</name>
<dbReference type="Proteomes" id="UP000608513">
    <property type="component" value="Unassembled WGS sequence"/>
</dbReference>
<reference evidence="2" key="1">
    <citation type="submission" date="2020-08" db="EMBL/GenBank/DDBJ databases">
        <title>Ramlibacter sp. USB13 16S ribosomal RNA gene genome sequencing and assembly.</title>
        <authorList>
            <person name="Kang M."/>
        </authorList>
    </citation>
    <scope>NUCLEOTIDE SEQUENCE</scope>
    <source>
        <strain evidence="2">USB13</strain>
    </source>
</reference>
<dbReference type="AlphaFoldDB" id="A0A923MPC0"/>
<protein>
    <submittedName>
        <fullName evidence="2">DUF2784 domain-containing protein</fullName>
    </submittedName>
</protein>
<feature type="transmembrane region" description="Helical" evidence="1">
    <location>
        <begin position="12"/>
        <end position="33"/>
    </location>
</feature>
<organism evidence="2 3">
    <name type="scientific">Ramlibacter cellulosilyticus</name>
    <dbReference type="NCBI Taxonomy" id="2764187"/>
    <lineage>
        <taxon>Bacteria</taxon>
        <taxon>Pseudomonadati</taxon>
        <taxon>Pseudomonadota</taxon>
        <taxon>Betaproteobacteria</taxon>
        <taxon>Burkholderiales</taxon>
        <taxon>Comamonadaceae</taxon>
        <taxon>Ramlibacter</taxon>
    </lineage>
</organism>
<keyword evidence="1" id="KW-0472">Membrane</keyword>
<evidence type="ECO:0000313" key="3">
    <source>
        <dbReference type="Proteomes" id="UP000608513"/>
    </source>
</evidence>
<evidence type="ECO:0000313" key="2">
    <source>
        <dbReference type="EMBL" id="MBC5781759.1"/>
    </source>
</evidence>
<keyword evidence="3" id="KW-1185">Reference proteome</keyword>
<dbReference type="EMBL" id="JACORT010000001">
    <property type="protein sequence ID" value="MBC5781759.1"/>
    <property type="molecule type" value="Genomic_DNA"/>
</dbReference>
<gene>
    <name evidence="2" type="ORF">H8N03_02310</name>
</gene>
<dbReference type="Pfam" id="PF10861">
    <property type="entry name" value="DUF2784"/>
    <property type="match status" value="1"/>
</dbReference>
<proteinExistence type="predicted"/>
<feature type="transmembrane region" description="Helical" evidence="1">
    <location>
        <begin position="95"/>
        <end position="115"/>
    </location>
</feature>
<accession>A0A923MPC0</accession>
<keyword evidence="1" id="KW-0812">Transmembrane</keyword>
<dbReference type="RefSeq" id="WP_187074504.1">
    <property type="nucleotide sequence ID" value="NZ_JACORT010000001.1"/>
</dbReference>
<dbReference type="InterPro" id="IPR021218">
    <property type="entry name" value="DUF2784"/>
</dbReference>